<proteinExistence type="predicted"/>
<keyword evidence="2" id="KW-1185">Reference proteome</keyword>
<dbReference type="Pfam" id="PF25952">
    <property type="entry name" value="DUF7990"/>
    <property type="match status" value="1"/>
</dbReference>
<gene>
    <name evidence="1" type="ORF">Q4T40_01865</name>
</gene>
<accession>A0ABU3NU82</accession>
<dbReference type="EMBL" id="JAUOZS010000001">
    <property type="protein sequence ID" value="MDT8899980.1"/>
    <property type="molecule type" value="Genomic_DNA"/>
</dbReference>
<evidence type="ECO:0000313" key="1">
    <source>
        <dbReference type="EMBL" id="MDT8899980.1"/>
    </source>
</evidence>
<comment type="caution">
    <text evidence="1">The sequence shown here is derived from an EMBL/GenBank/DDBJ whole genome shotgun (WGS) entry which is preliminary data.</text>
</comment>
<protein>
    <submittedName>
        <fullName evidence="1">Uncharacterized protein</fullName>
    </submittedName>
</protein>
<dbReference type="RefSeq" id="WP_413778543.1">
    <property type="nucleotide sequence ID" value="NZ_JAUOZS010000001.1"/>
</dbReference>
<organism evidence="1 2">
    <name type="scientific">Anaeroselena agilis</name>
    <dbReference type="NCBI Taxonomy" id="3063788"/>
    <lineage>
        <taxon>Bacteria</taxon>
        <taxon>Bacillati</taxon>
        <taxon>Bacillota</taxon>
        <taxon>Negativicutes</taxon>
        <taxon>Acetonemataceae</taxon>
        <taxon>Anaeroselena</taxon>
    </lineage>
</organism>
<reference evidence="1 2" key="1">
    <citation type="submission" date="2023-07" db="EMBL/GenBank/DDBJ databases">
        <title>The novel representative of Negativicutes class, Anaeroselena agilis gen. nov. sp. nov.</title>
        <authorList>
            <person name="Prokofeva M.I."/>
            <person name="Elcheninov A.G."/>
            <person name="Klyukina A."/>
            <person name="Kublanov I.V."/>
            <person name="Frolov E.N."/>
            <person name="Podosokorskaya O.A."/>
        </authorList>
    </citation>
    <scope>NUCLEOTIDE SEQUENCE [LARGE SCALE GENOMIC DNA]</scope>
    <source>
        <strain evidence="1 2">4137-cl</strain>
    </source>
</reference>
<dbReference type="InterPro" id="IPR058303">
    <property type="entry name" value="DUF7990"/>
</dbReference>
<sequence>MSNSTDGKLAEAVENVKLFLKAAFGLEERATAYVRKQAIDDMDNYMLLCFSDLLGLPNPVSYYTLEMLPYLAEDLVTWERRIANRNSVVNDRWGDFCC</sequence>
<dbReference type="Proteomes" id="UP001254848">
    <property type="component" value="Unassembled WGS sequence"/>
</dbReference>
<name>A0ABU3NU82_9FIRM</name>
<evidence type="ECO:0000313" key="2">
    <source>
        <dbReference type="Proteomes" id="UP001254848"/>
    </source>
</evidence>